<dbReference type="InterPro" id="IPR007378">
    <property type="entry name" value="Tic22-like"/>
</dbReference>
<reference evidence="5" key="1">
    <citation type="journal article" date="2014" name="Science">
        <title>Ancient hybridizations among the ancestral genomes of bread wheat.</title>
        <authorList>
            <consortium name="International Wheat Genome Sequencing Consortium,"/>
            <person name="Marcussen T."/>
            <person name="Sandve S.R."/>
            <person name="Heier L."/>
            <person name="Spannagl M."/>
            <person name="Pfeifer M."/>
            <person name="Jakobsen K.S."/>
            <person name="Wulff B.B."/>
            <person name="Steuernagel B."/>
            <person name="Mayer K.F."/>
            <person name="Olsen O.A."/>
        </authorList>
    </citation>
    <scope>NUCLEOTIDE SEQUENCE [LARGE SCALE GENOMIC DNA]</scope>
    <source>
        <strain evidence="5">cv. AL8/78</strain>
    </source>
</reference>
<comment type="subcellular location">
    <subcellularLocation>
        <location evidence="1">Plastid</location>
        <location evidence="1">Chloroplast</location>
    </subcellularLocation>
</comment>
<dbReference type="GO" id="GO:0009507">
    <property type="term" value="C:chloroplast"/>
    <property type="evidence" value="ECO:0007669"/>
    <property type="project" value="UniProtKB-SubCell"/>
</dbReference>
<keyword evidence="2" id="KW-0150">Chloroplast</keyword>
<keyword evidence="3" id="KW-0934">Plastid</keyword>
<reference evidence="5" key="2">
    <citation type="journal article" date="2017" name="Nat. Plants">
        <title>The Aegilops tauschii genome reveals multiple impacts of transposons.</title>
        <authorList>
            <person name="Zhao G."/>
            <person name="Zou C."/>
            <person name="Li K."/>
            <person name="Wang K."/>
            <person name="Li T."/>
            <person name="Gao L."/>
            <person name="Zhang X."/>
            <person name="Wang H."/>
            <person name="Yang Z."/>
            <person name="Liu X."/>
            <person name="Jiang W."/>
            <person name="Mao L."/>
            <person name="Kong X."/>
            <person name="Jiao Y."/>
            <person name="Jia J."/>
        </authorList>
    </citation>
    <scope>NUCLEOTIDE SEQUENCE [LARGE SCALE GENOMIC DNA]</scope>
    <source>
        <strain evidence="5">cv. AL8/78</strain>
    </source>
</reference>
<organism evidence="4 5">
    <name type="scientific">Aegilops tauschii subsp. strangulata</name>
    <name type="common">Goatgrass</name>
    <dbReference type="NCBI Taxonomy" id="200361"/>
    <lineage>
        <taxon>Eukaryota</taxon>
        <taxon>Viridiplantae</taxon>
        <taxon>Streptophyta</taxon>
        <taxon>Embryophyta</taxon>
        <taxon>Tracheophyta</taxon>
        <taxon>Spermatophyta</taxon>
        <taxon>Magnoliopsida</taxon>
        <taxon>Liliopsida</taxon>
        <taxon>Poales</taxon>
        <taxon>Poaceae</taxon>
        <taxon>BOP clade</taxon>
        <taxon>Pooideae</taxon>
        <taxon>Triticodae</taxon>
        <taxon>Triticeae</taxon>
        <taxon>Triticinae</taxon>
        <taxon>Aegilops</taxon>
    </lineage>
</organism>
<protein>
    <submittedName>
        <fullName evidence="4">Uncharacterized protein</fullName>
    </submittedName>
</protein>
<evidence type="ECO:0000313" key="4">
    <source>
        <dbReference type="EnsemblPlants" id="AET3Gv20686200.9"/>
    </source>
</evidence>
<dbReference type="Pfam" id="PF04278">
    <property type="entry name" value="Tic22"/>
    <property type="match status" value="1"/>
</dbReference>
<proteinExistence type="predicted"/>
<reference evidence="4" key="5">
    <citation type="journal article" date="2021" name="G3 (Bethesda)">
        <title>Aegilops tauschii genome assembly Aet v5.0 features greater sequence contiguity and improved annotation.</title>
        <authorList>
            <person name="Wang L."/>
            <person name="Zhu T."/>
            <person name="Rodriguez J.C."/>
            <person name="Deal K.R."/>
            <person name="Dubcovsky J."/>
            <person name="McGuire P.E."/>
            <person name="Lux T."/>
            <person name="Spannagl M."/>
            <person name="Mayer K.F.X."/>
            <person name="Baldrich P."/>
            <person name="Meyers B.C."/>
            <person name="Huo N."/>
            <person name="Gu Y.Q."/>
            <person name="Zhou H."/>
            <person name="Devos K.M."/>
            <person name="Bennetzen J.L."/>
            <person name="Unver T."/>
            <person name="Budak H."/>
            <person name="Gulick P.J."/>
            <person name="Galiba G."/>
            <person name="Kalapos B."/>
            <person name="Nelson D.R."/>
            <person name="Li P."/>
            <person name="You F.M."/>
            <person name="Luo M.C."/>
            <person name="Dvorak J."/>
        </authorList>
    </citation>
    <scope>NUCLEOTIDE SEQUENCE [LARGE SCALE GENOMIC DNA]</scope>
    <source>
        <strain evidence="4">cv. AL8/78</strain>
    </source>
</reference>
<sequence>MRNDNKRYRPVFFRKEDLDKSLHRASSDQQNPIPAVRIGDTQVPHLFVCLL</sequence>
<dbReference type="Gramene" id="AET3Gv20686200.9">
    <property type="protein sequence ID" value="AET3Gv20686200.9"/>
    <property type="gene ID" value="AET3Gv20686200"/>
</dbReference>
<evidence type="ECO:0000256" key="3">
    <source>
        <dbReference type="ARBA" id="ARBA00022640"/>
    </source>
</evidence>
<evidence type="ECO:0000256" key="2">
    <source>
        <dbReference type="ARBA" id="ARBA00022528"/>
    </source>
</evidence>
<keyword evidence="5" id="KW-1185">Reference proteome</keyword>
<evidence type="ECO:0000256" key="1">
    <source>
        <dbReference type="ARBA" id="ARBA00004229"/>
    </source>
</evidence>
<reference evidence="4" key="3">
    <citation type="journal article" date="2017" name="Nature">
        <title>Genome sequence of the progenitor of the wheat D genome Aegilops tauschii.</title>
        <authorList>
            <person name="Luo M.C."/>
            <person name="Gu Y.Q."/>
            <person name="Puiu D."/>
            <person name="Wang H."/>
            <person name="Twardziok S.O."/>
            <person name="Deal K.R."/>
            <person name="Huo N."/>
            <person name="Zhu T."/>
            <person name="Wang L."/>
            <person name="Wang Y."/>
            <person name="McGuire P.E."/>
            <person name="Liu S."/>
            <person name="Long H."/>
            <person name="Ramasamy R.K."/>
            <person name="Rodriguez J.C."/>
            <person name="Van S.L."/>
            <person name="Yuan L."/>
            <person name="Wang Z."/>
            <person name="Xia Z."/>
            <person name="Xiao L."/>
            <person name="Anderson O.D."/>
            <person name="Ouyang S."/>
            <person name="Liang Y."/>
            <person name="Zimin A.V."/>
            <person name="Pertea G."/>
            <person name="Qi P."/>
            <person name="Bennetzen J.L."/>
            <person name="Dai X."/>
            <person name="Dawson M.W."/>
            <person name="Muller H.G."/>
            <person name="Kugler K."/>
            <person name="Rivarola-Duarte L."/>
            <person name="Spannagl M."/>
            <person name="Mayer K.F.X."/>
            <person name="Lu F.H."/>
            <person name="Bevan M.W."/>
            <person name="Leroy P."/>
            <person name="Li P."/>
            <person name="You F.M."/>
            <person name="Sun Q."/>
            <person name="Liu Z."/>
            <person name="Lyons E."/>
            <person name="Wicker T."/>
            <person name="Salzberg S.L."/>
            <person name="Devos K.M."/>
            <person name="Dvorak J."/>
        </authorList>
    </citation>
    <scope>NUCLEOTIDE SEQUENCE [LARGE SCALE GENOMIC DNA]</scope>
    <source>
        <strain evidence="4">cv. AL8/78</strain>
    </source>
</reference>
<dbReference type="EnsemblPlants" id="AET3Gv20686200.9">
    <property type="protein sequence ID" value="AET3Gv20686200.9"/>
    <property type="gene ID" value="AET3Gv20686200"/>
</dbReference>
<dbReference type="GO" id="GO:0015031">
    <property type="term" value="P:protein transport"/>
    <property type="evidence" value="ECO:0007669"/>
    <property type="project" value="InterPro"/>
</dbReference>
<accession>A0A453FIG5</accession>
<evidence type="ECO:0000313" key="5">
    <source>
        <dbReference type="Proteomes" id="UP000015105"/>
    </source>
</evidence>
<reference evidence="4" key="4">
    <citation type="submission" date="2019-03" db="UniProtKB">
        <authorList>
            <consortium name="EnsemblPlants"/>
        </authorList>
    </citation>
    <scope>IDENTIFICATION</scope>
</reference>
<dbReference type="Proteomes" id="UP000015105">
    <property type="component" value="Chromosome 3D"/>
</dbReference>
<name>A0A453FIG5_AEGTS</name>
<dbReference type="AlphaFoldDB" id="A0A453FIG5"/>